<accession>A0AAN1WED3</accession>
<dbReference type="AlphaFoldDB" id="A0AAN1WED3"/>
<organism evidence="1 2">
    <name type="scientific">Marinagarivorans cellulosilyticus</name>
    <dbReference type="NCBI Taxonomy" id="2721545"/>
    <lineage>
        <taxon>Bacteria</taxon>
        <taxon>Pseudomonadati</taxon>
        <taxon>Pseudomonadota</taxon>
        <taxon>Gammaproteobacteria</taxon>
        <taxon>Cellvibrionales</taxon>
        <taxon>Cellvibrionaceae</taxon>
        <taxon>Marinagarivorans</taxon>
    </lineage>
</organism>
<name>A0AAN1WED3_9GAMM</name>
<evidence type="ECO:0000313" key="2">
    <source>
        <dbReference type="Proteomes" id="UP001320119"/>
    </source>
</evidence>
<gene>
    <name evidence="1" type="ORF">MARGE09_P0234</name>
</gene>
<proteinExistence type="predicted"/>
<dbReference type="EMBL" id="AP023086">
    <property type="protein sequence ID" value="BCD96035.1"/>
    <property type="molecule type" value="Genomic_DNA"/>
</dbReference>
<evidence type="ECO:0000313" key="1">
    <source>
        <dbReference type="EMBL" id="BCD96035.1"/>
    </source>
</evidence>
<keyword evidence="2" id="KW-1185">Reference proteome</keyword>
<protein>
    <submittedName>
        <fullName evidence="1">Uncharacterized protein</fullName>
    </submittedName>
</protein>
<sequence>MIATDLPLFCTQPAASLATLATDDAIYIAYERERDFMSAPKAFVVVKLAHDTLVTVNACHANEAQWLVLEQEPHGVYQYQYDDARFYVFYGAEQLVDVKTEELVLYREIYHCENPHEAMCKYLNQGGTDNSD</sequence>
<dbReference type="RefSeq" id="WP_236985543.1">
    <property type="nucleotide sequence ID" value="NZ_AP023086.1"/>
</dbReference>
<reference evidence="1 2" key="1">
    <citation type="journal article" date="2022" name="IScience">
        <title>An ultrasensitive nanofiber-based assay for enzymatic hydrolysis and deep-sea microbial degradation of cellulose.</title>
        <authorList>
            <person name="Tsudome M."/>
            <person name="Tachioka M."/>
            <person name="Miyazaki M."/>
            <person name="Uchimura K."/>
            <person name="Tsuda M."/>
            <person name="Takaki Y."/>
            <person name="Deguchi S."/>
        </authorList>
    </citation>
    <scope>NUCLEOTIDE SEQUENCE [LARGE SCALE GENOMIC DNA]</scope>
    <source>
        <strain evidence="1 2">GE09</strain>
    </source>
</reference>
<dbReference type="Proteomes" id="UP001320119">
    <property type="component" value="Chromosome"/>
</dbReference>
<dbReference type="KEGG" id="marq:MARGE09_P0234"/>